<keyword evidence="1" id="KW-1133">Transmembrane helix</keyword>
<organism evidence="2 3">
    <name type="scientific">Nocardia panacis</name>
    <dbReference type="NCBI Taxonomy" id="2340916"/>
    <lineage>
        <taxon>Bacteria</taxon>
        <taxon>Bacillati</taxon>
        <taxon>Actinomycetota</taxon>
        <taxon>Actinomycetes</taxon>
        <taxon>Mycobacteriales</taxon>
        <taxon>Nocardiaceae</taxon>
        <taxon>Nocardia</taxon>
    </lineage>
</organism>
<gene>
    <name evidence="2" type="ORF">D5S18_11995</name>
</gene>
<comment type="caution">
    <text evidence="2">The sequence shown here is derived from an EMBL/GenBank/DDBJ whole genome shotgun (WGS) entry which is preliminary data.</text>
</comment>
<keyword evidence="1" id="KW-0472">Membrane</keyword>
<evidence type="ECO:0000256" key="1">
    <source>
        <dbReference type="SAM" id="Phobius"/>
    </source>
</evidence>
<sequence length="65" mass="7024">MDRGLKNSVPRYRKLRPGDWVERLIVVLLFGVSGVGVFILTGSYLSALLVGLLVWAVAVGVVALL</sequence>
<feature type="transmembrane region" description="Helical" evidence="1">
    <location>
        <begin position="20"/>
        <end position="39"/>
    </location>
</feature>
<feature type="transmembrane region" description="Helical" evidence="1">
    <location>
        <begin position="45"/>
        <end position="64"/>
    </location>
</feature>
<evidence type="ECO:0000313" key="2">
    <source>
        <dbReference type="EMBL" id="RJO76926.1"/>
    </source>
</evidence>
<keyword evidence="1" id="KW-0812">Transmembrane</keyword>
<dbReference type="AlphaFoldDB" id="A0A3A4KU07"/>
<evidence type="ECO:0000313" key="3">
    <source>
        <dbReference type="Proteomes" id="UP000266677"/>
    </source>
</evidence>
<dbReference type="EMBL" id="QZFU01000016">
    <property type="protein sequence ID" value="RJO76926.1"/>
    <property type="molecule type" value="Genomic_DNA"/>
</dbReference>
<proteinExistence type="predicted"/>
<accession>A0A3A4KU07</accession>
<keyword evidence="3" id="KW-1185">Reference proteome</keyword>
<reference evidence="2 3" key="1">
    <citation type="submission" date="2018-09" db="EMBL/GenBank/DDBJ databases">
        <title>YIM PH21274 draft genome.</title>
        <authorList>
            <person name="Miao C."/>
        </authorList>
    </citation>
    <scope>NUCLEOTIDE SEQUENCE [LARGE SCALE GENOMIC DNA]</scope>
    <source>
        <strain evidence="2 3">YIM PH 21724</strain>
    </source>
</reference>
<name>A0A3A4KU07_9NOCA</name>
<dbReference type="Proteomes" id="UP000266677">
    <property type="component" value="Unassembled WGS sequence"/>
</dbReference>
<protein>
    <submittedName>
        <fullName evidence="2">Uncharacterized protein</fullName>
    </submittedName>
</protein>